<comment type="caution">
    <text evidence="2">The sequence shown here is derived from an EMBL/GenBank/DDBJ whole genome shotgun (WGS) entry which is preliminary data.</text>
</comment>
<protein>
    <submittedName>
        <fullName evidence="2">DNA-binding protein</fullName>
    </submittedName>
</protein>
<dbReference type="NCBIfam" id="TIGR01764">
    <property type="entry name" value="excise"/>
    <property type="match status" value="1"/>
</dbReference>
<dbReference type="OrthoDB" id="1097811at2"/>
<dbReference type="InterPro" id="IPR041657">
    <property type="entry name" value="HTH_17"/>
</dbReference>
<dbReference type="SUPFAM" id="SSF46955">
    <property type="entry name" value="Putative DNA-binding domain"/>
    <property type="match status" value="1"/>
</dbReference>
<dbReference type="GO" id="GO:0003677">
    <property type="term" value="F:DNA binding"/>
    <property type="evidence" value="ECO:0007669"/>
    <property type="project" value="UniProtKB-KW"/>
</dbReference>
<dbReference type="InterPro" id="IPR009061">
    <property type="entry name" value="DNA-bd_dom_put_sf"/>
</dbReference>
<gene>
    <name evidence="2" type="ORF">LPB3_06040</name>
</gene>
<feature type="domain" description="Helix-turn-helix" evidence="1">
    <location>
        <begin position="44"/>
        <end position="88"/>
    </location>
</feature>
<evidence type="ECO:0000313" key="3">
    <source>
        <dbReference type="Proteomes" id="UP000092584"/>
    </source>
</evidence>
<dbReference type="RefSeq" id="WP_065318704.1">
    <property type="nucleotide sequence ID" value="NZ_CP017477.1"/>
</dbReference>
<dbReference type="Gene3D" id="1.10.1660.10">
    <property type="match status" value="1"/>
</dbReference>
<name>A0A1B8TZE0_9FLAO</name>
<evidence type="ECO:0000259" key="1">
    <source>
        <dbReference type="Pfam" id="PF12728"/>
    </source>
</evidence>
<dbReference type="STRING" id="1774273.LPB03_06450"/>
<proteinExistence type="predicted"/>
<evidence type="ECO:0000313" key="2">
    <source>
        <dbReference type="EMBL" id="OBY64952.1"/>
    </source>
</evidence>
<organism evidence="2 3">
    <name type="scientific">Polaribacter vadi</name>
    <dbReference type="NCBI Taxonomy" id="1774273"/>
    <lineage>
        <taxon>Bacteria</taxon>
        <taxon>Pseudomonadati</taxon>
        <taxon>Bacteroidota</taxon>
        <taxon>Flavobacteriia</taxon>
        <taxon>Flavobacteriales</taxon>
        <taxon>Flavobacteriaceae</taxon>
    </lineage>
</organism>
<keyword evidence="2" id="KW-0238">DNA-binding</keyword>
<dbReference type="Pfam" id="PF12728">
    <property type="entry name" value="HTH_17"/>
    <property type="match status" value="1"/>
</dbReference>
<dbReference type="EMBL" id="LSFM01000021">
    <property type="protein sequence ID" value="OBY64952.1"/>
    <property type="molecule type" value="Genomic_DNA"/>
</dbReference>
<dbReference type="KEGG" id="pob:LPB03_06450"/>
<dbReference type="Proteomes" id="UP000092584">
    <property type="component" value="Unassembled WGS sequence"/>
</dbReference>
<sequence length="98" mass="11470">MLENNITQVHGITPQQLRENILKDVRTELKEIVLNFQPKTQPEYLTRKEVAKILKVSLVTLSDWNNKGVLKPYRLGNLIRYKREELDQALISINSKNK</sequence>
<dbReference type="InterPro" id="IPR010093">
    <property type="entry name" value="SinI_DNA-bd"/>
</dbReference>
<accession>A0A1B8TZE0</accession>
<dbReference type="AlphaFoldDB" id="A0A1B8TZE0"/>
<keyword evidence="3" id="KW-1185">Reference proteome</keyword>
<reference evidence="3" key="1">
    <citation type="submission" date="2016-02" db="EMBL/GenBank/DDBJ databases">
        <authorList>
            <person name="Shin S.-K."/>
            <person name="Yi H."/>
            <person name="Kim E."/>
        </authorList>
    </citation>
    <scope>NUCLEOTIDE SEQUENCE [LARGE SCALE GENOMIC DNA]</scope>
    <source>
        <strain evidence="3">LPB0003</strain>
    </source>
</reference>